<dbReference type="PANTHER" id="PTHR32305:SF15">
    <property type="entry name" value="PROTEIN RHSA-RELATED"/>
    <property type="match status" value="1"/>
</dbReference>
<evidence type="ECO:0000313" key="1">
    <source>
        <dbReference type="EMBL" id="QTD49615.1"/>
    </source>
</evidence>
<dbReference type="EMBL" id="CP071793">
    <property type="protein sequence ID" value="QTD49615.1"/>
    <property type="molecule type" value="Genomic_DNA"/>
</dbReference>
<evidence type="ECO:0000313" key="2">
    <source>
        <dbReference type="Proteomes" id="UP000663929"/>
    </source>
</evidence>
<dbReference type="Proteomes" id="UP000663929">
    <property type="component" value="Chromosome"/>
</dbReference>
<gene>
    <name evidence="1" type="ORF">J3U87_28850</name>
</gene>
<evidence type="ECO:0008006" key="3">
    <source>
        <dbReference type="Google" id="ProtNLM"/>
    </source>
</evidence>
<dbReference type="NCBIfam" id="TIGR03696">
    <property type="entry name" value="Rhs_assc_core"/>
    <property type="match status" value="1"/>
</dbReference>
<dbReference type="Gene3D" id="2.180.10.10">
    <property type="entry name" value="RHS repeat-associated core"/>
    <property type="match status" value="2"/>
</dbReference>
<dbReference type="RefSeq" id="WP_237379247.1">
    <property type="nucleotide sequence ID" value="NZ_CP071793.1"/>
</dbReference>
<sequence length="1763" mass="198003">MSSYRIQRRLQVGLSRRLVFVGITACLFFILNPPISASDSENLDDSGRRNPALTEPQNGVAALSSDSDRLGVHTSAPFTTVNEFTGKLNIALDPIGVPGMFLQPLYKSPQEKYCDDESGFRLCPMNEAPSGQGLGYGWSFNFGYILARNAIFDNGTAPSSADWERVRFVDTAGNVTPFGRDGVFQASPEDGGAGDACLPDGCTPVHADIHFIDSQLRRITRERTFDGTSLEGFSQNSYFLLDPNGQRTEYQAIHRVTQWNNTTAVKFLPVEIRLPNQRTINIFYVGGNDPDGTLPDSGLIDRVIDSFGRSLQFHYAAGKLDRVTLESSQGSKLLRSFRYQSIQVGNQSFWVLHKVMTPEGYETEFTTENIGEPFPFVTAMKLPSGGTVRYQYATQSFHHLEVDTSDCRAARDDGCEEYILRSRPFVRLSQMSFRGGRYTFDYHQWTASEERTNPQNEGRIDVTVTEHNGDDQYQRITSYVNTPIFETYFQTWDQAHVAGRPRERTVTFGNSSYREAWTYTPPLNIGGHAGGDPVQVHSLRQHSQLEDGVWLDTTYEYSWFDENGLNGQNFDLHFLQPTAVVRKARHGSHILRKDFEYTHRVVREFDEHTNVIEDHYAINLVTDERETLQRGAVVETVGRTTYAYENAIFPFVTEVRRWRDASESERDTFAYYQNGVNRGLLLQETRGDTTSPTSYHDFAFGVPTRIDHPEGVDTTRTVHADGLVATETVDGVTTTYRYDGDGRIVLVQQPDTADLITEYSRPGAAAPYMTSYYRLDAPGNNPSEMAFPIVTRTKAGYTIPVVFRQFDEWGRETRVGIPTLDQKTWYRDTTYTPLGLMSRKTSGLGGHWSYAYDAFGRPTRIHFTWTEANRILQDTTFDYRRTSDGGSVFSQNVTAYDSDDSLERIQETDFLGRTTMAGTNGNKTFFRYATHPRGLETTTLPYGEASLARTTVTTWLGQVREETHPEISESVRYEYNSRGLLEKRYQGNVTNPTEATRYVYDGLGRVVQRYGRRQSETSESLLSAFTYDARNRLTEAVQYADNGLPVTYTYKSFDDANRLKGMRITLPQLDGANLGNFDAPFEALPGSRTYELDIEYDEIGRERWFQHPNGAFESYTYDYFSAPRGVFYGFGPNHPEGPAFEHLIDHAQYNPYNGQLLAALWDQGECQSGNCAPALARMAEPVTDEERRRPPLPGDELIDREPIEAAAEEARDSSLSLFNYWWPDSMGRSASCQLRGSMGYLYQRQFTKYNEWGYIASYTRNDRLFPSATGMRHEYTDRGQLQSFAVGNEAISYQYDTVGNLTSRSSMSFHTGTATLAVTGHSALYSQGNRFHRDGGYDYEPQGRLANTPIHQVRYNRGGQVSQILANRRIEDRERLGSGAQLFLYDAFGERVAAIREDAGTVTYSIRHAGRIITEEDFATDSVGDLKERRQYITLQGKAIYVEKERFDDGQLEAKEKIHFFRDRMGNPVVTWDGETDEFTTAAYEPYGQPLIEEARHKGAHGFTGHDEDPSGLIYMKARYYDPVAGCFTQPDSGRDFNPYLPNTYNLYSYTYQNPANAIDPDGKVVETLWDIANIGMGVASFVDNVREGNWGSAAFDAGGVAVDILAAAVPVVPGGAGATIKAMRYGDDAVALASTLATKSDEVVDGVTTLATKSDDVAKLGGELYEIGDGVRRSKAAQLNGHETINANILKDNVVVANKDISINNLRSPHKDSIDMSTQEMRDRFKSVMDATRKGEIKTPIEVTPGGNGPKISEIQFTIGGR</sequence>
<reference evidence="1" key="1">
    <citation type="submission" date="2021-03" db="EMBL/GenBank/DDBJ databases">
        <title>Acanthopleuribacteraceae sp. M133.</title>
        <authorList>
            <person name="Wang G."/>
        </authorList>
    </citation>
    <scope>NUCLEOTIDE SEQUENCE</scope>
    <source>
        <strain evidence="1">M133</strain>
    </source>
</reference>
<keyword evidence="2" id="KW-1185">Reference proteome</keyword>
<organism evidence="1 2">
    <name type="scientific">Sulfidibacter corallicola</name>
    <dbReference type="NCBI Taxonomy" id="2818388"/>
    <lineage>
        <taxon>Bacteria</taxon>
        <taxon>Pseudomonadati</taxon>
        <taxon>Acidobacteriota</taxon>
        <taxon>Holophagae</taxon>
        <taxon>Acanthopleuribacterales</taxon>
        <taxon>Acanthopleuribacteraceae</taxon>
        <taxon>Sulfidibacter</taxon>
    </lineage>
</organism>
<protein>
    <recommendedName>
        <fullName evidence="3">RHS repeat-associated core domain-containing protein</fullName>
    </recommendedName>
</protein>
<dbReference type="InterPro" id="IPR022385">
    <property type="entry name" value="Rhs_assc_core"/>
</dbReference>
<dbReference type="InterPro" id="IPR050708">
    <property type="entry name" value="T6SS_VgrG/RHS"/>
</dbReference>
<name>A0A8A4TSU7_SULCO</name>
<accession>A0A8A4TSU7</accession>
<dbReference type="PANTHER" id="PTHR32305">
    <property type="match status" value="1"/>
</dbReference>
<proteinExistence type="predicted"/>
<dbReference type="KEGG" id="scor:J3U87_28850"/>